<dbReference type="SUPFAM" id="SSF53474">
    <property type="entry name" value="alpha/beta-Hydrolases"/>
    <property type="match status" value="1"/>
</dbReference>
<dbReference type="Gene3D" id="3.40.50.1820">
    <property type="entry name" value="alpha/beta hydrolase"/>
    <property type="match status" value="1"/>
</dbReference>
<organism evidence="3 4">
    <name type="scientific">Flavobacterium cerinum</name>
    <dbReference type="NCBI Taxonomy" id="2502784"/>
    <lineage>
        <taxon>Bacteria</taxon>
        <taxon>Pseudomonadati</taxon>
        <taxon>Bacteroidota</taxon>
        <taxon>Flavobacteriia</taxon>
        <taxon>Flavobacteriales</taxon>
        <taxon>Flavobacteriaceae</taxon>
        <taxon>Flavobacterium</taxon>
    </lineage>
</organism>
<dbReference type="PANTHER" id="PTHR43265:SF1">
    <property type="entry name" value="ESTERASE ESTD"/>
    <property type="match status" value="1"/>
</dbReference>
<dbReference type="InterPro" id="IPR029058">
    <property type="entry name" value="AB_hydrolase_fold"/>
</dbReference>
<protein>
    <submittedName>
        <fullName evidence="3">Lysophospholipase</fullName>
    </submittedName>
</protein>
<keyword evidence="4" id="KW-1185">Reference proteome</keyword>
<dbReference type="PANTHER" id="PTHR43265">
    <property type="entry name" value="ESTERASE ESTD"/>
    <property type="match status" value="1"/>
</dbReference>
<evidence type="ECO:0000313" key="3">
    <source>
        <dbReference type="EMBL" id="UUC47073.1"/>
    </source>
</evidence>
<dbReference type="InterPro" id="IPR053145">
    <property type="entry name" value="AB_hydrolase_Est10"/>
</dbReference>
<feature type="chain" id="PRO_5046368443" evidence="1">
    <location>
        <begin position="20"/>
        <end position="315"/>
    </location>
</feature>
<feature type="domain" description="BD-FAE-like" evidence="2">
    <location>
        <begin position="38"/>
        <end position="260"/>
    </location>
</feature>
<reference evidence="3" key="1">
    <citation type="submission" date="2022-07" db="EMBL/GenBank/DDBJ databases">
        <title>Isolation, identification, and degradation of a PFOSA degrading strain from sewage treatment plant.</title>
        <authorList>
            <person name="Zhang L."/>
            <person name="Huo Y."/>
        </authorList>
    </citation>
    <scope>NUCLEOTIDE SEQUENCE</scope>
    <source>
        <strain evidence="3">C1</strain>
    </source>
</reference>
<name>A0ABY5IZA9_9FLAO</name>
<feature type="signal peptide" evidence="1">
    <location>
        <begin position="1"/>
        <end position="19"/>
    </location>
</feature>
<proteinExistence type="predicted"/>
<dbReference type="Proteomes" id="UP001059844">
    <property type="component" value="Chromosome"/>
</dbReference>
<dbReference type="Pfam" id="PF20434">
    <property type="entry name" value="BD-FAE"/>
    <property type="match status" value="1"/>
</dbReference>
<evidence type="ECO:0000259" key="2">
    <source>
        <dbReference type="Pfam" id="PF20434"/>
    </source>
</evidence>
<keyword evidence="1" id="KW-0732">Signal</keyword>
<evidence type="ECO:0000313" key="4">
    <source>
        <dbReference type="Proteomes" id="UP001059844"/>
    </source>
</evidence>
<accession>A0ABY5IZA9</accession>
<dbReference type="InterPro" id="IPR049492">
    <property type="entry name" value="BD-FAE-like_dom"/>
</dbReference>
<gene>
    <name evidence="3" type="ORF">NOX80_07700</name>
</gene>
<dbReference type="EMBL" id="CP101751">
    <property type="protein sequence ID" value="UUC47073.1"/>
    <property type="molecule type" value="Genomic_DNA"/>
</dbReference>
<sequence>MIKKFFTTFLLCSFISSIAQEKPYTITEVQINPLIKGDLYTPVPQNGKPTLIILIAGSGPTNRNGNQIGMQNNSLKYLAEDLSKEKYAVFSYDKRVIAQIIAGNVNEKEMLFDDTITDAKSVLDYFRKTANYRKIVFAGHSEGSLVGMVAAREANADAFISIAGPGSPIDEILTEQISRIAPIAKEELVTSLEKLKKGESFTVKSPFLNSLLRESIQPYMRSWLKYNPQLEIQKLKIPVLLLNGTKDLQVTTNEAEKLKKAKPDATLVIIDNMNHVLKIITGDDTENKASYAEPDLKNAPELAKSINLFLKKNKL</sequence>
<dbReference type="RefSeq" id="WP_256552708.1">
    <property type="nucleotide sequence ID" value="NZ_CP101751.1"/>
</dbReference>
<evidence type="ECO:0000256" key="1">
    <source>
        <dbReference type="SAM" id="SignalP"/>
    </source>
</evidence>